<accession>A0A0F8Z1C2</accession>
<organism evidence="1">
    <name type="scientific">marine sediment metagenome</name>
    <dbReference type="NCBI Taxonomy" id="412755"/>
    <lineage>
        <taxon>unclassified sequences</taxon>
        <taxon>metagenomes</taxon>
        <taxon>ecological metagenomes</taxon>
    </lineage>
</organism>
<reference evidence="1" key="1">
    <citation type="journal article" date="2015" name="Nature">
        <title>Complex archaea that bridge the gap between prokaryotes and eukaryotes.</title>
        <authorList>
            <person name="Spang A."/>
            <person name="Saw J.H."/>
            <person name="Jorgensen S.L."/>
            <person name="Zaremba-Niedzwiedzka K."/>
            <person name="Martijn J."/>
            <person name="Lind A.E."/>
            <person name="van Eijk R."/>
            <person name="Schleper C."/>
            <person name="Guy L."/>
            <person name="Ettema T.J."/>
        </authorList>
    </citation>
    <scope>NUCLEOTIDE SEQUENCE</scope>
</reference>
<proteinExistence type="predicted"/>
<evidence type="ECO:0000313" key="1">
    <source>
        <dbReference type="EMBL" id="KKK87547.1"/>
    </source>
</evidence>
<comment type="caution">
    <text evidence="1">The sequence shown here is derived from an EMBL/GenBank/DDBJ whole genome shotgun (WGS) entry which is preliminary data.</text>
</comment>
<dbReference type="EMBL" id="LAZR01050351">
    <property type="protein sequence ID" value="KKK87547.1"/>
    <property type="molecule type" value="Genomic_DNA"/>
</dbReference>
<feature type="non-terminal residue" evidence="1">
    <location>
        <position position="174"/>
    </location>
</feature>
<protein>
    <recommendedName>
        <fullName evidence="2">Methyltransferase type 11 domain-containing protein</fullName>
    </recommendedName>
</protein>
<gene>
    <name evidence="1" type="ORF">LCGC14_2752170</name>
</gene>
<dbReference type="AlphaFoldDB" id="A0A0F8Z1C2"/>
<evidence type="ECO:0008006" key="2">
    <source>
        <dbReference type="Google" id="ProtNLM"/>
    </source>
</evidence>
<name>A0A0F8Z1C2_9ZZZZ</name>
<sequence length="174" mass="20245">MKNIINMIKDYLMLYPYSYIFKSNKYFEFNGEKHKYFLGAYNKAWLNERTIEIPIILSLMKGYKKDQILEVGNVLSHYFPVEWDVVDKFEKGSGIISHDLVDFQSPYKYDLIISISTLEHIGFDDGTLSVYPIFQYPPAHPGSLLLNLSSPFFLVPTVILSIARVTHLRQNQSH</sequence>